<organism evidence="1 2">
    <name type="scientific">Cetraspora pellucida</name>
    <dbReference type="NCBI Taxonomy" id="1433469"/>
    <lineage>
        <taxon>Eukaryota</taxon>
        <taxon>Fungi</taxon>
        <taxon>Fungi incertae sedis</taxon>
        <taxon>Mucoromycota</taxon>
        <taxon>Glomeromycotina</taxon>
        <taxon>Glomeromycetes</taxon>
        <taxon>Diversisporales</taxon>
        <taxon>Gigasporaceae</taxon>
        <taxon>Cetraspora</taxon>
    </lineage>
</organism>
<dbReference type="EMBL" id="CAJVPW010022654">
    <property type="protein sequence ID" value="CAG8698327.1"/>
    <property type="molecule type" value="Genomic_DNA"/>
</dbReference>
<sequence>MHPKKNTSLKWSGPQVKQKQWFAEYKHQYRIKKCAEPKNKKTLIEQRQKNTTYKCQYRARKNANKLHKNHSSYENESWWDVLYALSKTAIQPLIFTWTQKCSHCSITLLTGESAEFCCNRGKRILPLLPSYPTNMDNILNDRGISILSRKLNALFSFMAIGVQGQFVHHPSPSFVCITGRTYHHRGIPNEWVLGVQSMLTHVNLYVHSLRMFQDDSSPTTLLELRENTSTGEVAAIIHANNTINISLRSIVVWHYADVAPKFINILSSQYEPLQYLLLFPHRTPGWHPNNYYNLSQIDWYHCRLLCEQRFLSFGRLTSEYLVDMYSHIEEERLNYILNEKNCLNKEKKTKDQL</sequence>
<name>A0ACA9P9W9_9GLOM</name>
<protein>
    <submittedName>
        <fullName evidence="1">14718_t:CDS:1</fullName>
    </submittedName>
</protein>
<proteinExistence type="predicted"/>
<accession>A0ACA9P9W9</accession>
<feature type="non-terminal residue" evidence="1">
    <location>
        <position position="353"/>
    </location>
</feature>
<evidence type="ECO:0000313" key="2">
    <source>
        <dbReference type="Proteomes" id="UP000789366"/>
    </source>
</evidence>
<dbReference type="Proteomes" id="UP000789366">
    <property type="component" value="Unassembled WGS sequence"/>
</dbReference>
<gene>
    <name evidence="1" type="ORF">SPELUC_LOCUS11138</name>
</gene>
<comment type="caution">
    <text evidence="1">The sequence shown here is derived from an EMBL/GenBank/DDBJ whole genome shotgun (WGS) entry which is preliminary data.</text>
</comment>
<keyword evidence="2" id="KW-1185">Reference proteome</keyword>
<evidence type="ECO:0000313" key="1">
    <source>
        <dbReference type="EMBL" id="CAG8698327.1"/>
    </source>
</evidence>
<reference evidence="1" key="1">
    <citation type="submission" date="2021-06" db="EMBL/GenBank/DDBJ databases">
        <authorList>
            <person name="Kallberg Y."/>
            <person name="Tangrot J."/>
            <person name="Rosling A."/>
        </authorList>
    </citation>
    <scope>NUCLEOTIDE SEQUENCE</scope>
    <source>
        <strain evidence="1">28 12/20/2015</strain>
    </source>
</reference>